<proteinExistence type="predicted"/>
<accession>A0A6C0EYC9</accession>
<dbReference type="AlphaFoldDB" id="A0A6C0EYC9"/>
<protein>
    <submittedName>
        <fullName evidence="1">Uncharacterized protein</fullName>
    </submittedName>
</protein>
<name>A0A6C0EYC9_9ZZZZ</name>
<organism evidence="1">
    <name type="scientific">viral metagenome</name>
    <dbReference type="NCBI Taxonomy" id="1070528"/>
    <lineage>
        <taxon>unclassified sequences</taxon>
        <taxon>metagenomes</taxon>
        <taxon>organismal metagenomes</taxon>
    </lineage>
</organism>
<dbReference type="EMBL" id="MN738989">
    <property type="protein sequence ID" value="QHT34186.1"/>
    <property type="molecule type" value="Genomic_DNA"/>
</dbReference>
<evidence type="ECO:0000313" key="1">
    <source>
        <dbReference type="EMBL" id="QHT34186.1"/>
    </source>
</evidence>
<reference evidence="1" key="1">
    <citation type="journal article" date="2020" name="Nature">
        <title>Giant virus diversity and host interactions through global metagenomics.</title>
        <authorList>
            <person name="Schulz F."/>
            <person name="Roux S."/>
            <person name="Paez-Espino D."/>
            <person name="Jungbluth S."/>
            <person name="Walsh D.A."/>
            <person name="Denef V.J."/>
            <person name="McMahon K.D."/>
            <person name="Konstantinidis K.T."/>
            <person name="Eloe-Fadrosh E.A."/>
            <person name="Kyrpides N.C."/>
            <person name="Woyke T."/>
        </authorList>
    </citation>
    <scope>NUCLEOTIDE SEQUENCE</scope>
    <source>
        <strain evidence="1">GVMAG-M-3300009161-52</strain>
    </source>
</reference>
<sequence>MSRGEYKRKLAAEKASKEAERQKIIADRQQAALQRAEEARIAELKAIFSKVAIEARLKVEAKEIARKAHKAALEVHKAVLEKAQLKFRDDEVNAERERDITLESIPDEITDLDTLKKKNSIVSIHDNKIHAAIVELEKAILAADKDLHGDKNYESLHKYNQAIKQADYDLKKKKELLDSELYYLDLKIKLDKLRGKECIVFYNKNPSRYEGQIKATIFVLPLTYDEKKHEKLVIFLIKQNYECGYRYEYNIEKENIHWHIRFKRYYGPDKYEIVDFSVEGVTPMYLNPGYWCAINSIVRKPILQHLTSYYGRFGIEIESQNHSMGSTCGRIDIPFTTKYSCCKDNMETIIMSFEIAIETYGTGSGTGIGVIIDSEFVSLSELDTIDIGKISNGKYKLKGSQCAKCDLQSRIMDAYWKISNAFGVGIDQLTGVESRFELESITSIEGNILYPIGALNNNNCKNRNCENYSPNHYGGYDSDDYCFGGFGDYQPTYCENCNTINRIFRDGETIKVVFGDNIFKYKTCIYVIPEQNEKKILPPYLFECINHHDYTFTRRLDFLASIYENMKPYLPRELIDYICSYIFCDYYTLHYSKVNSLIQIEDLEDKTDPNLILAINMVEDAEKYERLYREYCRI</sequence>